<reference evidence="1 2" key="1">
    <citation type="submission" date="2019-01" db="EMBL/GenBank/DDBJ databases">
        <authorList>
            <person name="Sayadi A."/>
        </authorList>
    </citation>
    <scope>NUCLEOTIDE SEQUENCE [LARGE SCALE GENOMIC DNA]</scope>
</reference>
<accession>A0A653C3I7</accession>
<name>A0A653C3I7_CALMS</name>
<evidence type="ECO:0000313" key="1">
    <source>
        <dbReference type="EMBL" id="VEN42345.1"/>
    </source>
</evidence>
<evidence type="ECO:0000313" key="2">
    <source>
        <dbReference type="Proteomes" id="UP000410492"/>
    </source>
</evidence>
<keyword evidence="2" id="KW-1185">Reference proteome</keyword>
<sequence>MTMVILACALPQYSNCSIMTVHLKTEKLCDIADSSGSEGFDEGIDQHLIFVQKLKGHKKVLNISL</sequence>
<feature type="non-terminal residue" evidence="1">
    <location>
        <position position="65"/>
    </location>
</feature>
<proteinExistence type="predicted"/>
<dbReference type="EMBL" id="CAACVG010006890">
    <property type="protein sequence ID" value="VEN42345.1"/>
    <property type="molecule type" value="Genomic_DNA"/>
</dbReference>
<dbReference type="AlphaFoldDB" id="A0A653C3I7"/>
<gene>
    <name evidence="1" type="ORF">CALMAC_LOCUS5866</name>
</gene>
<protein>
    <submittedName>
        <fullName evidence="1">Uncharacterized protein</fullName>
    </submittedName>
</protein>
<organism evidence="1 2">
    <name type="scientific">Callosobruchus maculatus</name>
    <name type="common">Southern cowpea weevil</name>
    <name type="synonym">Pulse bruchid</name>
    <dbReference type="NCBI Taxonomy" id="64391"/>
    <lineage>
        <taxon>Eukaryota</taxon>
        <taxon>Metazoa</taxon>
        <taxon>Ecdysozoa</taxon>
        <taxon>Arthropoda</taxon>
        <taxon>Hexapoda</taxon>
        <taxon>Insecta</taxon>
        <taxon>Pterygota</taxon>
        <taxon>Neoptera</taxon>
        <taxon>Endopterygota</taxon>
        <taxon>Coleoptera</taxon>
        <taxon>Polyphaga</taxon>
        <taxon>Cucujiformia</taxon>
        <taxon>Chrysomeloidea</taxon>
        <taxon>Chrysomelidae</taxon>
        <taxon>Bruchinae</taxon>
        <taxon>Bruchini</taxon>
        <taxon>Callosobruchus</taxon>
    </lineage>
</organism>
<dbReference type="Proteomes" id="UP000410492">
    <property type="component" value="Unassembled WGS sequence"/>
</dbReference>